<protein>
    <submittedName>
        <fullName evidence="1">Uncharacterized protein</fullName>
    </submittedName>
</protein>
<dbReference type="AlphaFoldDB" id="S7XSI1"/>
<evidence type="ECO:0000313" key="1">
    <source>
        <dbReference type="EMBL" id="EPR78873.1"/>
    </source>
</evidence>
<feature type="non-terminal residue" evidence="1">
    <location>
        <position position="1"/>
    </location>
</feature>
<dbReference type="InParanoid" id="S7XSI1"/>
<dbReference type="HOGENOM" id="CLU_1340410_0_0_1"/>
<sequence>RKIISDEQKNLSTSINQCLKDKLSNDLDGINFVEKVIEMIDSDRSEFNGILQTKCKKYDDCIDKLHNQTLNILDKKEKDLEVNFRTVSDALKDDKSGARVLLNKFLTSIKRKSMRRIVSNTFTIDFHIYDNFFDKLDNKFNIFLNNIAKRVSEHKLLSDEKQKISKFIISSKMESPKDIKIGEYNILIQEVEDAFRSLNEYVEMI</sequence>
<keyword evidence="2" id="KW-1185">Reference proteome</keyword>
<accession>S7XSI1</accession>
<name>S7XSI1_SPRLO</name>
<organism evidence="1 2">
    <name type="scientific">Spraguea lophii (strain 42_110)</name>
    <name type="common">Microsporidian parasite</name>
    <dbReference type="NCBI Taxonomy" id="1358809"/>
    <lineage>
        <taxon>Eukaryota</taxon>
        <taxon>Fungi</taxon>
        <taxon>Fungi incertae sedis</taxon>
        <taxon>Microsporidia</taxon>
        <taxon>Spragueidae</taxon>
        <taxon>Spraguea</taxon>
    </lineage>
</organism>
<comment type="caution">
    <text evidence="1">The sequence shown here is derived from an EMBL/GenBank/DDBJ whole genome shotgun (WGS) entry which is preliminary data.</text>
</comment>
<proteinExistence type="predicted"/>
<dbReference type="Proteomes" id="UP000014978">
    <property type="component" value="Unassembled WGS sequence"/>
</dbReference>
<dbReference type="VEuPathDB" id="MicrosporidiaDB:SLOPH_987"/>
<gene>
    <name evidence="1" type="ORF">SLOPH_987</name>
</gene>
<evidence type="ECO:0000313" key="2">
    <source>
        <dbReference type="Proteomes" id="UP000014978"/>
    </source>
</evidence>
<dbReference type="EMBL" id="ATCN01000509">
    <property type="protein sequence ID" value="EPR78873.1"/>
    <property type="molecule type" value="Genomic_DNA"/>
</dbReference>
<reference evidence="2" key="1">
    <citation type="journal article" date="2013" name="PLoS Genet.">
        <title>The genome of Spraguea lophii and the basis of host-microsporidian interactions.</title>
        <authorList>
            <person name="Campbell S.E."/>
            <person name="Williams T.A."/>
            <person name="Yousuf A."/>
            <person name="Soanes D.M."/>
            <person name="Paszkiewicz K.H."/>
            <person name="Williams B.A.P."/>
        </authorList>
    </citation>
    <scope>NUCLEOTIDE SEQUENCE [LARGE SCALE GENOMIC DNA]</scope>
    <source>
        <strain evidence="2">42_110</strain>
    </source>
</reference>